<feature type="region of interest" description="Disordered" evidence="1">
    <location>
        <begin position="312"/>
        <end position="382"/>
    </location>
</feature>
<evidence type="ECO:0008006" key="4">
    <source>
        <dbReference type="Google" id="ProtNLM"/>
    </source>
</evidence>
<dbReference type="AlphaFoldDB" id="A0AAV5ME76"/>
<proteinExistence type="predicted"/>
<feature type="compositionally biased region" description="Polar residues" evidence="1">
    <location>
        <begin position="312"/>
        <end position="334"/>
    </location>
</feature>
<protein>
    <recommendedName>
        <fullName evidence="4">Transposase</fullName>
    </recommendedName>
</protein>
<evidence type="ECO:0000313" key="3">
    <source>
        <dbReference type="Proteomes" id="UP001054252"/>
    </source>
</evidence>
<gene>
    <name evidence="2" type="ORF">SLEP1_g54642</name>
</gene>
<name>A0AAV5ME76_9ROSI</name>
<evidence type="ECO:0000256" key="1">
    <source>
        <dbReference type="SAM" id="MobiDB-lite"/>
    </source>
</evidence>
<dbReference type="Pfam" id="PF02992">
    <property type="entry name" value="Transposase_21"/>
    <property type="match status" value="2"/>
</dbReference>
<comment type="caution">
    <text evidence="2">The sequence shown here is derived from an EMBL/GenBank/DDBJ whole genome shotgun (WGS) entry which is preliminary data.</text>
</comment>
<accession>A0AAV5ME76</accession>
<dbReference type="InterPro" id="IPR004242">
    <property type="entry name" value="Transposase_21"/>
</dbReference>
<dbReference type="PANTHER" id="PTHR10775">
    <property type="entry name" value="OS08G0208400 PROTEIN"/>
    <property type="match status" value="1"/>
</dbReference>
<keyword evidence="3" id="KW-1185">Reference proteome</keyword>
<evidence type="ECO:0000313" key="2">
    <source>
        <dbReference type="EMBL" id="GKV47777.1"/>
    </source>
</evidence>
<organism evidence="2 3">
    <name type="scientific">Rubroshorea leprosula</name>
    <dbReference type="NCBI Taxonomy" id="152421"/>
    <lineage>
        <taxon>Eukaryota</taxon>
        <taxon>Viridiplantae</taxon>
        <taxon>Streptophyta</taxon>
        <taxon>Embryophyta</taxon>
        <taxon>Tracheophyta</taxon>
        <taxon>Spermatophyta</taxon>
        <taxon>Magnoliopsida</taxon>
        <taxon>eudicotyledons</taxon>
        <taxon>Gunneridae</taxon>
        <taxon>Pentapetalae</taxon>
        <taxon>rosids</taxon>
        <taxon>malvids</taxon>
        <taxon>Malvales</taxon>
        <taxon>Dipterocarpaceae</taxon>
        <taxon>Rubroshorea</taxon>
    </lineage>
</organism>
<dbReference type="EMBL" id="BPVZ01000235">
    <property type="protein sequence ID" value="GKV47777.1"/>
    <property type="molecule type" value="Genomic_DNA"/>
</dbReference>
<dbReference type="Proteomes" id="UP001054252">
    <property type="component" value="Unassembled WGS sequence"/>
</dbReference>
<reference evidence="2 3" key="1">
    <citation type="journal article" date="2021" name="Commun. Biol.">
        <title>The genome of Shorea leprosula (Dipterocarpaceae) highlights the ecological relevance of drought in aseasonal tropical rainforests.</title>
        <authorList>
            <person name="Ng K.K.S."/>
            <person name="Kobayashi M.J."/>
            <person name="Fawcett J.A."/>
            <person name="Hatakeyama M."/>
            <person name="Paape T."/>
            <person name="Ng C.H."/>
            <person name="Ang C.C."/>
            <person name="Tnah L.H."/>
            <person name="Lee C.T."/>
            <person name="Nishiyama T."/>
            <person name="Sese J."/>
            <person name="O'Brien M.J."/>
            <person name="Copetti D."/>
            <person name="Mohd Noor M.I."/>
            <person name="Ong R.C."/>
            <person name="Putra M."/>
            <person name="Sireger I.Z."/>
            <person name="Indrioko S."/>
            <person name="Kosugi Y."/>
            <person name="Izuno A."/>
            <person name="Isagi Y."/>
            <person name="Lee S.L."/>
            <person name="Shimizu K.K."/>
        </authorList>
    </citation>
    <scope>NUCLEOTIDE SEQUENCE [LARGE SCALE GENOMIC DNA]</scope>
    <source>
        <strain evidence="2">214</strain>
    </source>
</reference>
<dbReference type="PANTHER" id="PTHR10775:SF185">
    <property type="entry name" value="OS08G0208400 PROTEIN"/>
    <property type="match status" value="1"/>
</dbReference>
<sequence>MDANLHDMEYNMNEQASDEPIFEEAMGDAKEFFDLLQAADMPLYDGCDDGDTILKWVSHFLNAKTFYNMSVANWDYMLKCTRRWMKPENRDRIPKDFYSAKKMMKRFSLDYKKYDVCVNNCFLYYGEYENKNYIACPICGEPRYKHGHVQQNQHIPRKSLWYLPITPRLKRLYMCRKTAEHMIWHLNCGGVSEKIMHLAGAEAWKHFDRTYPDFASDPRNVRLGLCTDGFTSFGHTFAPYSCPQSPGKNIDVLLRPLIDELKELWYNGVKTYDSFRHEHFIMRAALMWTITDFPGYVNCLPGSCKGDKSVNVATQKPTRKNQSQATGSSSTIVQESPMETRDNSSDTDSSATSPPHPKKGRGIAKLQKIPEDPSQKLSIGNWNGKKLPKQVRREISIILKSNMRDAYTGWGSISREHKDVYWQDFWNRYEWEPAYEDAVHTAFLKVCEKRYNRMMIDIQTSCRKNNFTEKKTYMSDEIWEKLKYKWTEDPQFNARREQAKLNRAKGPRERLNAEAGLKYGEDSTTWPTTVDAQLLSQVSGGPSKDGRLYGMPMYMDPEEQGVSYRKYPRHIIPSNSVQSSQQVVQLQQTVTVLHENQQTLEEKFERMERMLFMMQGGMQGWMQGE</sequence>